<feature type="domain" description="C2H2-type" evidence="2">
    <location>
        <begin position="27"/>
        <end position="54"/>
    </location>
</feature>
<dbReference type="GO" id="GO:0008270">
    <property type="term" value="F:zinc ion binding"/>
    <property type="evidence" value="ECO:0007669"/>
    <property type="project" value="UniProtKB-KW"/>
</dbReference>
<name>A0A8J5QTA7_9HYME</name>
<keyword evidence="1" id="KW-0863">Zinc-finger</keyword>
<dbReference type="Proteomes" id="UP000729913">
    <property type="component" value="Unassembled WGS sequence"/>
</dbReference>
<keyword evidence="1" id="KW-0862">Zinc</keyword>
<protein>
    <recommendedName>
        <fullName evidence="2">C2H2-type domain-containing protein</fullName>
    </recommendedName>
</protein>
<organism evidence="3 4">
    <name type="scientific">Cotesia typhae</name>
    <dbReference type="NCBI Taxonomy" id="2053667"/>
    <lineage>
        <taxon>Eukaryota</taxon>
        <taxon>Metazoa</taxon>
        <taxon>Ecdysozoa</taxon>
        <taxon>Arthropoda</taxon>
        <taxon>Hexapoda</taxon>
        <taxon>Insecta</taxon>
        <taxon>Pterygota</taxon>
        <taxon>Neoptera</taxon>
        <taxon>Endopterygota</taxon>
        <taxon>Hymenoptera</taxon>
        <taxon>Apocrita</taxon>
        <taxon>Ichneumonoidea</taxon>
        <taxon>Braconidae</taxon>
        <taxon>Microgastrinae</taxon>
        <taxon>Cotesia</taxon>
    </lineage>
</organism>
<dbReference type="EMBL" id="JAAOIC020000044">
    <property type="protein sequence ID" value="KAG8038246.1"/>
    <property type="molecule type" value="Genomic_DNA"/>
</dbReference>
<gene>
    <name evidence="3" type="ORF">G9C98_006573</name>
</gene>
<evidence type="ECO:0000313" key="3">
    <source>
        <dbReference type="EMBL" id="KAG8038246.1"/>
    </source>
</evidence>
<sequence length="121" mass="13941">MCFELLINNKEQINIVKSLECVSEELPQCEVCSQQFLTKKELRSHITLHLGQPRVVLKRCSNLHLVKKKEKDKYSLTQEKKGSLKLTLKKQNHRDFAVISRDLDFDSDNSESGEVAGLQKN</sequence>
<reference evidence="3" key="1">
    <citation type="submission" date="2020-03" db="EMBL/GenBank/DDBJ databases">
        <authorList>
            <person name="Chebbi M.A."/>
            <person name="Drezen J.M."/>
        </authorList>
    </citation>
    <scope>NUCLEOTIDE SEQUENCE</scope>
    <source>
        <tissue evidence="3">Whole body</tissue>
    </source>
</reference>
<accession>A0A8J5QTA7</accession>
<comment type="caution">
    <text evidence="3">The sequence shown here is derived from an EMBL/GenBank/DDBJ whole genome shotgun (WGS) entry which is preliminary data.</text>
</comment>
<evidence type="ECO:0000256" key="1">
    <source>
        <dbReference type="PROSITE-ProRule" id="PRU00042"/>
    </source>
</evidence>
<keyword evidence="4" id="KW-1185">Reference proteome</keyword>
<dbReference type="InterPro" id="IPR013087">
    <property type="entry name" value="Znf_C2H2_type"/>
</dbReference>
<keyword evidence="1" id="KW-0479">Metal-binding</keyword>
<evidence type="ECO:0000259" key="2">
    <source>
        <dbReference type="PROSITE" id="PS50157"/>
    </source>
</evidence>
<evidence type="ECO:0000313" key="4">
    <source>
        <dbReference type="Proteomes" id="UP000729913"/>
    </source>
</evidence>
<reference evidence="3" key="2">
    <citation type="submission" date="2021-04" db="EMBL/GenBank/DDBJ databases">
        <title>Genome-wide patterns of bracovirus chromosomal integration into multiple host tissues during parasitism.</title>
        <authorList>
            <person name="Chebbi M.A.C."/>
        </authorList>
    </citation>
    <scope>NUCLEOTIDE SEQUENCE</scope>
    <source>
        <tissue evidence="3">Whole body</tissue>
    </source>
</reference>
<dbReference type="PROSITE" id="PS50157">
    <property type="entry name" value="ZINC_FINGER_C2H2_2"/>
    <property type="match status" value="1"/>
</dbReference>
<dbReference type="AlphaFoldDB" id="A0A8J5QTA7"/>
<dbReference type="OrthoDB" id="5982876at2759"/>
<dbReference type="PROSITE" id="PS00028">
    <property type="entry name" value="ZINC_FINGER_C2H2_1"/>
    <property type="match status" value="1"/>
</dbReference>
<proteinExistence type="predicted"/>